<comment type="similarity">
    <text evidence="1 3">Belongs to the glycosyl hydrolase 57 family.</text>
</comment>
<accession>A0A1B4V554</accession>
<dbReference type="CDD" id="cd10796">
    <property type="entry name" value="GH57N_APU"/>
    <property type="match status" value="1"/>
</dbReference>
<evidence type="ECO:0000256" key="3">
    <source>
        <dbReference type="RuleBase" id="RU361196"/>
    </source>
</evidence>
<dbReference type="Pfam" id="PF03065">
    <property type="entry name" value="Glyco_hydro_57"/>
    <property type="match status" value="1"/>
</dbReference>
<dbReference type="OrthoDB" id="9759321at2"/>
<dbReference type="InterPro" id="IPR052046">
    <property type="entry name" value="GH57_Enzymes"/>
</dbReference>
<evidence type="ECO:0000256" key="2">
    <source>
        <dbReference type="ARBA" id="ARBA00023277"/>
    </source>
</evidence>
<dbReference type="InterPro" id="IPR027291">
    <property type="entry name" value="Glyco_hydro_38_N_sf"/>
</dbReference>
<dbReference type="RefSeq" id="WP_096461154.1">
    <property type="nucleotide sequence ID" value="NZ_AP014936.1"/>
</dbReference>
<dbReference type="GO" id="GO:0005975">
    <property type="term" value="P:carbohydrate metabolic process"/>
    <property type="evidence" value="ECO:0007669"/>
    <property type="project" value="InterPro"/>
</dbReference>
<dbReference type="AlphaFoldDB" id="A0A1B4V554"/>
<reference evidence="5 6" key="1">
    <citation type="submission" date="2015-08" db="EMBL/GenBank/DDBJ databases">
        <title>Complete genome sequence of Sulfurifustis variabilis.</title>
        <authorList>
            <person name="Miura A."/>
            <person name="Kojima H."/>
            <person name="Fukui M."/>
        </authorList>
    </citation>
    <scope>NUCLEOTIDE SEQUENCE [LARGE SCALE GENOMIC DNA]</scope>
    <source>
        <strain evidence="6">skN76</strain>
    </source>
</reference>
<name>A0A1B4V554_9GAMM</name>
<evidence type="ECO:0000259" key="4">
    <source>
        <dbReference type="Pfam" id="PF03065"/>
    </source>
</evidence>
<proteinExistence type="inferred from homology"/>
<dbReference type="PANTHER" id="PTHR36306:SF1">
    <property type="entry name" value="ALPHA-AMYLASE-RELATED"/>
    <property type="match status" value="1"/>
</dbReference>
<dbReference type="PANTHER" id="PTHR36306">
    <property type="entry name" value="ALPHA-AMYLASE-RELATED-RELATED"/>
    <property type="match status" value="1"/>
</dbReference>
<dbReference type="GO" id="GO:0016787">
    <property type="term" value="F:hydrolase activity"/>
    <property type="evidence" value="ECO:0007669"/>
    <property type="project" value="UniProtKB-KW"/>
</dbReference>
<evidence type="ECO:0000313" key="6">
    <source>
        <dbReference type="Proteomes" id="UP000218899"/>
    </source>
</evidence>
<dbReference type="InterPro" id="IPR011330">
    <property type="entry name" value="Glyco_hydro/deAcase_b/a-brl"/>
</dbReference>
<keyword evidence="6" id="KW-1185">Reference proteome</keyword>
<protein>
    <submittedName>
        <fullName evidence="5">Glycoside hydrolase</fullName>
    </submittedName>
</protein>
<evidence type="ECO:0000256" key="1">
    <source>
        <dbReference type="ARBA" id="ARBA00006821"/>
    </source>
</evidence>
<keyword evidence="5" id="KW-0378">Hydrolase</keyword>
<dbReference type="InterPro" id="IPR004300">
    <property type="entry name" value="Glyco_hydro_57_N"/>
</dbReference>
<sequence length="565" mass="63631">MADGERLKVILAWHMHQPQYRDLISGEYQLPWVYLHVLKDYVDMAAHLEAHPNARAVVNFAPILLEQIADYAAQVSGFLENSRAIRDDVLCALTQVALPVDPEARLPLIKACLRANETRMIARFPAYQHLAEMARWLIEHPSSSVYLSEQFLVDLVVWHHLAWLGETVRRSDARVRRLIEKAGGYTLHDRRELLTVIGELLAGVIGRYRRLAERGQVELSTTPYAHPILPLLVDLKSAHDAQPDAPLPLLERYPDGVERARWHVRRGIDTFAQHFGFAPTGCWPAEGGVSDAALDLLAESGFRWAATGEGVLRHTLARAGENIHGAKDGWLYRRHATAKGVSAFFRDDGLSDLIGFTYATWHADDAVANLVHHLESIAEHAKDHPERVVSIILDGENAWEHYPENGYYFLNGLYARLAEHPRIRLTTFQDCLGLEPRTLPPLVAGSWVYGTFSTWIGDRDKNRGWDMLTDAARAFQAARSRLKPETLARAEVQLAVCEGSDWFWWFGDYNPAATVSDFERLYRDHLANLYQLIGVEPPDYLSAVFTRGSGMPVHGGTMRPGQPTA</sequence>
<dbReference type="Gene3D" id="3.20.110.10">
    <property type="entry name" value="Glycoside hydrolase 38, N terminal domain"/>
    <property type="match status" value="1"/>
</dbReference>
<keyword evidence="2 3" id="KW-0119">Carbohydrate metabolism</keyword>
<dbReference type="KEGG" id="sva:SVA_2117"/>
<dbReference type="EMBL" id="AP014936">
    <property type="protein sequence ID" value="BAU48669.1"/>
    <property type="molecule type" value="Genomic_DNA"/>
</dbReference>
<dbReference type="Proteomes" id="UP000218899">
    <property type="component" value="Chromosome"/>
</dbReference>
<dbReference type="SUPFAM" id="SSF88713">
    <property type="entry name" value="Glycoside hydrolase/deacetylase"/>
    <property type="match status" value="1"/>
</dbReference>
<evidence type="ECO:0000313" key="5">
    <source>
        <dbReference type="EMBL" id="BAU48669.1"/>
    </source>
</evidence>
<feature type="domain" description="Glycoside hydrolase family 57 N-terminal" evidence="4">
    <location>
        <begin position="10"/>
        <end position="431"/>
    </location>
</feature>
<gene>
    <name evidence="5" type="ORF">SVA_2117</name>
</gene>
<organism evidence="5 6">
    <name type="scientific">Sulfurifustis variabilis</name>
    <dbReference type="NCBI Taxonomy" id="1675686"/>
    <lineage>
        <taxon>Bacteria</taxon>
        <taxon>Pseudomonadati</taxon>
        <taxon>Pseudomonadota</taxon>
        <taxon>Gammaproteobacteria</taxon>
        <taxon>Acidiferrobacterales</taxon>
        <taxon>Acidiferrobacteraceae</taxon>
        <taxon>Sulfurifustis</taxon>
    </lineage>
</organism>